<protein>
    <submittedName>
        <fullName evidence="1">Baseplate wedge protein</fullName>
    </submittedName>
</protein>
<name>A0A8S5NQU1_9CAUD</name>
<accession>A0A8S5NQU1</accession>
<organism evidence="1">
    <name type="scientific">Myoviridae sp. ctj3P51</name>
    <dbReference type="NCBI Taxonomy" id="2826687"/>
    <lineage>
        <taxon>Viruses</taxon>
        <taxon>Duplodnaviria</taxon>
        <taxon>Heunggongvirae</taxon>
        <taxon>Uroviricota</taxon>
        <taxon>Caudoviricetes</taxon>
    </lineage>
</organism>
<sequence length="477" mass="52188">MAITNNRYDVTELAKADSNGFQAALFPQIKDAYVQKMKEIYGFDIDVSSASADGQFIMAQSLVLNNIYRTIESLSDNLSPASASGKYLDILSSFSGISRRGATYSTATVYITNYDTEDVTPAYLLLADKNGNRWQWLNPVMIDGKPAVTFKKYTGEITNKKYYPVAITVTCTELGAIPANAPADVDMNNEEKRNARIAAALLNPTGFGDIIYTVNATTLGVYQNDPATLGYAEETDAELRARRIKSFGQSGRTVEDSLVSNLLAVPGVIDAFVVSNNTSADITAPDGFKIPQHTVYPVVAIQKGLTVPDDLIALAIYNTMTPGIGTSAGTGSKSYTISPIENISNTIHWKEAQNNGYYMEVEMVLKNNTKDLTDDQKKAIRDAALSYLNNIPLGTNFSSNLFRQILESADFRTPKYGLPTYKVTAVNNAPTPGLLYLNRMYYSNSDVRFDPVSSSEFGPLITIKFGSSTTNWPTQVR</sequence>
<dbReference type="EMBL" id="BK015217">
    <property type="protein sequence ID" value="DAD96419.1"/>
    <property type="molecule type" value="Genomic_DNA"/>
</dbReference>
<proteinExistence type="predicted"/>
<reference evidence="1" key="1">
    <citation type="journal article" date="2021" name="Proc. Natl. Acad. Sci. U.S.A.">
        <title>A Catalog of Tens of Thousands of Viruses from Human Metagenomes Reveals Hidden Associations with Chronic Diseases.</title>
        <authorList>
            <person name="Tisza M.J."/>
            <person name="Buck C.B."/>
        </authorList>
    </citation>
    <scope>NUCLEOTIDE SEQUENCE</scope>
    <source>
        <strain evidence="1">Ctj3P51</strain>
    </source>
</reference>
<evidence type="ECO:0000313" key="1">
    <source>
        <dbReference type="EMBL" id="DAD96419.1"/>
    </source>
</evidence>